<comment type="caution">
    <text evidence="1">The sequence shown here is derived from an EMBL/GenBank/DDBJ whole genome shotgun (WGS) entry which is preliminary data.</text>
</comment>
<dbReference type="EMBL" id="BARS01025231">
    <property type="protein sequence ID" value="GAG01828.1"/>
    <property type="molecule type" value="Genomic_DNA"/>
</dbReference>
<dbReference type="AlphaFoldDB" id="X0UND0"/>
<sequence>VYPVRLEEVEGNIDPGEIRRVVSYVEEFRLQVETGERFVVRGNLEEVETRKGSFHQITLSYGREYFDQILKPTGA</sequence>
<name>X0UND0_9ZZZZ</name>
<evidence type="ECO:0000313" key="1">
    <source>
        <dbReference type="EMBL" id="GAG01828.1"/>
    </source>
</evidence>
<organism evidence="1">
    <name type="scientific">marine sediment metagenome</name>
    <dbReference type="NCBI Taxonomy" id="412755"/>
    <lineage>
        <taxon>unclassified sequences</taxon>
        <taxon>metagenomes</taxon>
        <taxon>ecological metagenomes</taxon>
    </lineage>
</organism>
<gene>
    <name evidence="1" type="ORF">S01H1_39907</name>
</gene>
<reference evidence="1" key="1">
    <citation type="journal article" date="2014" name="Front. Microbiol.">
        <title>High frequency of phylogenetically diverse reductive dehalogenase-homologous genes in deep subseafloor sedimentary metagenomes.</title>
        <authorList>
            <person name="Kawai M."/>
            <person name="Futagami T."/>
            <person name="Toyoda A."/>
            <person name="Takaki Y."/>
            <person name="Nishi S."/>
            <person name="Hori S."/>
            <person name="Arai W."/>
            <person name="Tsubouchi T."/>
            <person name="Morono Y."/>
            <person name="Uchiyama I."/>
            <person name="Ito T."/>
            <person name="Fujiyama A."/>
            <person name="Inagaki F."/>
            <person name="Takami H."/>
        </authorList>
    </citation>
    <scope>NUCLEOTIDE SEQUENCE</scope>
    <source>
        <strain evidence="1">Expedition CK06-06</strain>
    </source>
</reference>
<protein>
    <submittedName>
        <fullName evidence="1">Uncharacterized protein</fullName>
    </submittedName>
</protein>
<proteinExistence type="predicted"/>
<feature type="non-terminal residue" evidence="1">
    <location>
        <position position="1"/>
    </location>
</feature>
<accession>X0UND0</accession>